<evidence type="ECO:0000313" key="1">
    <source>
        <dbReference type="EMBL" id="KAJ9650467.1"/>
    </source>
</evidence>
<name>A0ACC2ZS85_9EURO</name>
<sequence>MLFADIISQSELLERINYLESLVESQSRQQHPVEPVQASSPRQRSSVSTQRPAQYAVDIAFQSHDREGVSSDVPPVDLLTNTTFSPVSSTTSYPASHQPIAHEVGMLSLANATDPKYLGPSSGLTFANLLYAAAPQSQGLPYIASLPPGTVNENTQEILPAPLPLSKDLRRFIDAYFTVLGPHYPFLHEATFLSTAEDIRRFFLERSKKTSDRNSSQMYRDRHAIAQLYLVIFLGAKHSEIKHSRTFQAEAYLSTAMTHVGTLALHDSLRGLQTLLLLVLCSLHSPNGLNAWFLRSTLLAGCVDLGIHRKMHYKQPYSLESMKHHNIRSGIFWSAYSLDRTLSVVLGRPLTLRDEAFDIGFPGNPDGEEIEKDASTIYDQTLDSAEPPLKRSRLTLSPSTPACFSFRFDRIIAEIKLMLHRVSQSPARFPWPSDFPTWQEKVHKICSQLIEDICIEFDRLDVPHRAGSLTEDVVPFLELKYHSTMMLLYRPSPCIPRPSALALRFCFESAMETIRLHSELCRSGNLAGSWLDAHTTFISGITICYCLWMSPQIRQVTPVKLFAYYADMVKRLLVTFGKTWSVAASACKKFEALAEWTKSSFQYDMLPDDENNTVFDQPIEQSNDFEWPEMPTLPLNDDIDWAATTIDYDNAESLPNEFQEVPDWFALEGWLKETDSSF</sequence>
<proteinExistence type="predicted"/>
<dbReference type="Proteomes" id="UP001172386">
    <property type="component" value="Unassembled WGS sequence"/>
</dbReference>
<protein>
    <submittedName>
        <fullName evidence="1">Uncharacterized protein</fullName>
    </submittedName>
</protein>
<keyword evidence="2" id="KW-1185">Reference proteome</keyword>
<organism evidence="1 2">
    <name type="scientific">Neophaeococcomyces mojaviensis</name>
    <dbReference type="NCBI Taxonomy" id="3383035"/>
    <lineage>
        <taxon>Eukaryota</taxon>
        <taxon>Fungi</taxon>
        <taxon>Dikarya</taxon>
        <taxon>Ascomycota</taxon>
        <taxon>Pezizomycotina</taxon>
        <taxon>Eurotiomycetes</taxon>
        <taxon>Chaetothyriomycetidae</taxon>
        <taxon>Chaetothyriales</taxon>
        <taxon>Chaetothyriales incertae sedis</taxon>
        <taxon>Neophaeococcomyces</taxon>
    </lineage>
</organism>
<dbReference type="EMBL" id="JAPDRQ010000338">
    <property type="protein sequence ID" value="KAJ9650467.1"/>
    <property type="molecule type" value="Genomic_DNA"/>
</dbReference>
<evidence type="ECO:0000313" key="2">
    <source>
        <dbReference type="Proteomes" id="UP001172386"/>
    </source>
</evidence>
<comment type="caution">
    <text evidence="1">The sequence shown here is derived from an EMBL/GenBank/DDBJ whole genome shotgun (WGS) entry which is preliminary data.</text>
</comment>
<accession>A0ACC2ZS85</accession>
<gene>
    <name evidence="1" type="ORF">H2198_010223</name>
</gene>
<reference evidence="1" key="1">
    <citation type="submission" date="2022-10" db="EMBL/GenBank/DDBJ databases">
        <title>Culturing micro-colonial fungi from biological soil crusts in the Mojave desert and describing Neophaeococcomyces mojavensis, and introducing the new genera and species Taxawa tesnikishii.</title>
        <authorList>
            <person name="Kurbessoian T."/>
            <person name="Stajich J.E."/>
        </authorList>
    </citation>
    <scope>NUCLEOTIDE SEQUENCE</scope>
    <source>
        <strain evidence="1">JES_112</strain>
    </source>
</reference>